<dbReference type="AlphaFoldDB" id="A0A5B8UM80"/>
<dbReference type="PROSITE" id="PS51257">
    <property type="entry name" value="PROKAR_LIPOPROTEIN"/>
    <property type="match status" value="1"/>
</dbReference>
<sequence length="311" mass="33921">MQRMHVFSFFLLLFAFACKHKEKAAEEETVAPDEVRTPVTVTNIETASLNDSVELNATSSYQQSNFIKASANGYLRSVNVKLGQMVHAGQTAFTLQTKEAHALGNTINNLDPSFHFSGIININAAASGYIQSLNHQVGDYVQDGEQLAVLADAKSFGFILNLPYELRPYVNPGKTLQIDLPDGSHVNGVVANILPNVDSVSQTQNVLIRVASSKTIPQNLIAKVRIVKSQRSNASSLPKGAVLTDESQANFWVMKMIDSVTAVKVPVMKGLETKDRVEILRPQFAATDKILLTGNYGLSDTAKVKIMKGEE</sequence>
<dbReference type="Gene3D" id="2.40.420.20">
    <property type="match status" value="1"/>
</dbReference>
<protein>
    <submittedName>
        <fullName evidence="1">HlyD family efflux transporter periplasmic adaptor subunit</fullName>
    </submittedName>
</protein>
<dbReference type="RefSeq" id="WP_146789204.1">
    <property type="nucleotide sequence ID" value="NZ_BAABIO010000003.1"/>
</dbReference>
<proteinExistence type="predicted"/>
<dbReference type="PANTHER" id="PTHR30469:SF15">
    <property type="entry name" value="HLYD FAMILY OF SECRETION PROTEINS"/>
    <property type="match status" value="1"/>
</dbReference>
<evidence type="ECO:0000313" key="1">
    <source>
        <dbReference type="EMBL" id="QEC57170.1"/>
    </source>
</evidence>
<dbReference type="EMBL" id="CP042433">
    <property type="protein sequence ID" value="QEC57170.1"/>
    <property type="molecule type" value="Genomic_DNA"/>
</dbReference>
<evidence type="ECO:0000313" key="2">
    <source>
        <dbReference type="Proteomes" id="UP000321204"/>
    </source>
</evidence>
<dbReference type="GO" id="GO:1990281">
    <property type="term" value="C:efflux pump complex"/>
    <property type="evidence" value="ECO:0007669"/>
    <property type="project" value="TreeGrafter"/>
</dbReference>
<dbReference type="Gene3D" id="2.40.50.100">
    <property type="match status" value="1"/>
</dbReference>
<dbReference type="PANTHER" id="PTHR30469">
    <property type="entry name" value="MULTIDRUG RESISTANCE PROTEIN MDTA"/>
    <property type="match status" value="1"/>
</dbReference>
<name>A0A5B8UM80_9BACT</name>
<reference evidence="1 2" key="1">
    <citation type="journal article" date="2015" name="Int. J. Syst. Evol. Microbiol.">
        <title>Flavisolibacter ginsenosidimutans sp. nov., with ginsenoside-converting activity isolated from soil used for cultivating ginseng.</title>
        <authorList>
            <person name="Zhao Y."/>
            <person name="Liu Q."/>
            <person name="Kang M.S."/>
            <person name="Jin F."/>
            <person name="Yu H."/>
            <person name="Im W.T."/>
        </authorList>
    </citation>
    <scope>NUCLEOTIDE SEQUENCE [LARGE SCALE GENOMIC DNA]</scope>
    <source>
        <strain evidence="1 2">Gsoil 636</strain>
    </source>
</reference>
<accession>A0A5B8UM80</accession>
<dbReference type="KEGG" id="fgg:FSB75_15090"/>
<dbReference type="Proteomes" id="UP000321204">
    <property type="component" value="Chromosome"/>
</dbReference>
<organism evidence="1 2">
    <name type="scientific">Flavisolibacter ginsenosidimutans</name>
    <dbReference type="NCBI Taxonomy" id="661481"/>
    <lineage>
        <taxon>Bacteria</taxon>
        <taxon>Pseudomonadati</taxon>
        <taxon>Bacteroidota</taxon>
        <taxon>Chitinophagia</taxon>
        <taxon>Chitinophagales</taxon>
        <taxon>Chitinophagaceae</taxon>
        <taxon>Flavisolibacter</taxon>
    </lineage>
</organism>
<dbReference type="OrthoDB" id="1435302at2"/>
<gene>
    <name evidence="1" type="ORF">FSB75_15090</name>
</gene>
<keyword evidence="2" id="KW-1185">Reference proteome</keyword>
<dbReference type="GO" id="GO:0015562">
    <property type="term" value="F:efflux transmembrane transporter activity"/>
    <property type="evidence" value="ECO:0007669"/>
    <property type="project" value="TreeGrafter"/>
</dbReference>